<proteinExistence type="predicted"/>
<keyword evidence="2" id="KW-0539">Nucleus</keyword>
<dbReference type="PANTHER" id="PTHR37534">
    <property type="entry name" value="TRANSCRIPTIONAL ACTIVATOR PROTEIN UGA3"/>
    <property type="match status" value="1"/>
</dbReference>
<dbReference type="InterPro" id="IPR021858">
    <property type="entry name" value="Fun_TF"/>
</dbReference>
<evidence type="ECO:0000313" key="3">
    <source>
        <dbReference type="EMBL" id="KAK9775378.1"/>
    </source>
</evidence>
<dbReference type="Proteomes" id="UP001465668">
    <property type="component" value="Unassembled WGS sequence"/>
</dbReference>
<evidence type="ECO:0000313" key="4">
    <source>
        <dbReference type="Proteomes" id="UP001465668"/>
    </source>
</evidence>
<reference evidence="3 4" key="1">
    <citation type="submission" date="2024-02" db="EMBL/GenBank/DDBJ databases">
        <title>First draft genome assembly of two strains of Seiridium cardinale.</title>
        <authorList>
            <person name="Emiliani G."/>
            <person name="Scali E."/>
        </authorList>
    </citation>
    <scope>NUCLEOTIDE SEQUENCE [LARGE SCALE GENOMIC DNA]</scope>
    <source>
        <strain evidence="3 4">BM-138-000479</strain>
    </source>
</reference>
<dbReference type="EMBL" id="JARVKM010000035">
    <property type="protein sequence ID" value="KAK9775378.1"/>
    <property type="molecule type" value="Genomic_DNA"/>
</dbReference>
<comment type="caution">
    <text evidence="3">The sequence shown here is derived from an EMBL/GenBank/DDBJ whole genome shotgun (WGS) entry which is preliminary data.</text>
</comment>
<comment type="subcellular location">
    <subcellularLocation>
        <location evidence="1">Nucleus</location>
    </subcellularLocation>
</comment>
<protein>
    <submittedName>
        <fullName evidence="3">Zn(2)-C6 fungal-type domain-containing protein</fullName>
    </submittedName>
</protein>
<organism evidence="3 4">
    <name type="scientific">Seiridium cardinale</name>
    <dbReference type="NCBI Taxonomy" id="138064"/>
    <lineage>
        <taxon>Eukaryota</taxon>
        <taxon>Fungi</taxon>
        <taxon>Dikarya</taxon>
        <taxon>Ascomycota</taxon>
        <taxon>Pezizomycotina</taxon>
        <taxon>Sordariomycetes</taxon>
        <taxon>Xylariomycetidae</taxon>
        <taxon>Amphisphaeriales</taxon>
        <taxon>Sporocadaceae</taxon>
        <taxon>Seiridium</taxon>
    </lineage>
</organism>
<accession>A0ABR2XNK0</accession>
<gene>
    <name evidence="3" type="ORF">SCAR479_08054</name>
</gene>
<evidence type="ECO:0000256" key="1">
    <source>
        <dbReference type="ARBA" id="ARBA00004123"/>
    </source>
</evidence>
<keyword evidence="4" id="KW-1185">Reference proteome</keyword>
<dbReference type="PANTHER" id="PTHR37534:SF46">
    <property type="entry name" value="ZN(II)2CYS6 TRANSCRIPTION FACTOR (EUROFUNG)"/>
    <property type="match status" value="1"/>
</dbReference>
<name>A0ABR2XNK0_9PEZI</name>
<dbReference type="Pfam" id="PF11951">
    <property type="entry name" value="Fungal_trans_2"/>
    <property type="match status" value="1"/>
</dbReference>
<sequence length="481" mass="54380">MSKKTFSKPFMPPNQVKSLMDSGTTQFRYVHRVVDRDTDSILLHDVSLDMLPLAGGPSPSMYKALTQPILQDLSRDARFLIDYYEHGICPHIMLLDNTRNPYRYMMPLIGTSKGVVNAIMAVAACRLAHSRLGYPVFSGLEHQATVDDPMSQMTFYSVQYKQRALKYLSESLKGPREGAEDSILAIVVLLMLLEYFESGAGSWTTHLEGAKALLDAREKHSNTRPPQLFRNMVDEVVIFDIFGSTLVRPESLTHSIITRLPMGAGDDLASLTCVGCPMEILRSIDFVTYKRRVWSKHTPSTAITEILQELGALQATLLRINEFDIEAWIHEVAGAAIQGFPISQETLAHLCKVWKHSAGVYTSRVLYQLTGDASDLSPLLNGLIMELKCLEAETNVIKFLLWPIFLAGAESTRVDHREWILKVLDRLWDSTFIASSKNAAFVLTTLWAKQDLKRQQLRSDEPKLWDWMTELLSLDCHWLFV</sequence>
<evidence type="ECO:0000256" key="2">
    <source>
        <dbReference type="ARBA" id="ARBA00023242"/>
    </source>
</evidence>